<name>A0AAD2E9A3_9LAMI</name>
<evidence type="ECO:0000313" key="1">
    <source>
        <dbReference type="EMBL" id="CAI9779501.1"/>
    </source>
</evidence>
<evidence type="ECO:0000313" key="2">
    <source>
        <dbReference type="Proteomes" id="UP000834106"/>
    </source>
</evidence>
<protein>
    <submittedName>
        <fullName evidence="1">Uncharacterized protein</fullName>
    </submittedName>
</protein>
<proteinExistence type="predicted"/>
<sequence length="103" mass="11667">MANDSDMSGWSDLLHSSSKLLDQATPPAQFPPPQIPIEQMKREKIVISVANSHFSICFSVVYYGTSNVEVWFVSGSKIRGIWINCIPFRRRARRITLRTEAPS</sequence>
<reference evidence="1" key="1">
    <citation type="submission" date="2023-05" db="EMBL/GenBank/DDBJ databases">
        <authorList>
            <person name="Huff M."/>
        </authorList>
    </citation>
    <scope>NUCLEOTIDE SEQUENCE</scope>
</reference>
<organism evidence="1 2">
    <name type="scientific">Fraxinus pennsylvanica</name>
    <dbReference type="NCBI Taxonomy" id="56036"/>
    <lineage>
        <taxon>Eukaryota</taxon>
        <taxon>Viridiplantae</taxon>
        <taxon>Streptophyta</taxon>
        <taxon>Embryophyta</taxon>
        <taxon>Tracheophyta</taxon>
        <taxon>Spermatophyta</taxon>
        <taxon>Magnoliopsida</taxon>
        <taxon>eudicotyledons</taxon>
        <taxon>Gunneridae</taxon>
        <taxon>Pentapetalae</taxon>
        <taxon>asterids</taxon>
        <taxon>lamiids</taxon>
        <taxon>Lamiales</taxon>
        <taxon>Oleaceae</taxon>
        <taxon>Oleeae</taxon>
        <taxon>Fraxinus</taxon>
    </lineage>
</organism>
<accession>A0AAD2E9A3</accession>
<gene>
    <name evidence="1" type="ORF">FPE_LOCUS26931</name>
</gene>
<dbReference type="EMBL" id="OU503052">
    <property type="protein sequence ID" value="CAI9779501.1"/>
    <property type="molecule type" value="Genomic_DNA"/>
</dbReference>
<keyword evidence="2" id="KW-1185">Reference proteome</keyword>
<dbReference type="Proteomes" id="UP000834106">
    <property type="component" value="Chromosome 17"/>
</dbReference>
<dbReference type="AlphaFoldDB" id="A0AAD2E9A3"/>